<evidence type="ECO:0000256" key="1">
    <source>
        <dbReference type="ARBA" id="ARBA00004429"/>
    </source>
</evidence>
<dbReference type="CDD" id="cd13131">
    <property type="entry name" value="MATE_NorM_like"/>
    <property type="match status" value="1"/>
</dbReference>
<organism evidence="11 12">
    <name type="scientific">Arenimonas oryziterrae DSM 21050 = YC6267</name>
    <dbReference type="NCBI Taxonomy" id="1121015"/>
    <lineage>
        <taxon>Bacteria</taxon>
        <taxon>Pseudomonadati</taxon>
        <taxon>Pseudomonadota</taxon>
        <taxon>Gammaproteobacteria</taxon>
        <taxon>Lysobacterales</taxon>
        <taxon>Lysobacteraceae</taxon>
        <taxon>Arenimonas</taxon>
    </lineage>
</organism>
<keyword evidence="8 10" id="KW-0472">Membrane</keyword>
<evidence type="ECO:0000256" key="8">
    <source>
        <dbReference type="ARBA" id="ARBA00023136"/>
    </source>
</evidence>
<feature type="transmembrane region" description="Helical" evidence="10">
    <location>
        <begin position="200"/>
        <end position="220"/>
    </location>
</feature>
<sequence>MSHTESRSARLRREMRVSFVLALPLVLGQFSAIAMNLVDSALAGHYNKTTLAAVAVGSALWSVAILICIGVLMAIPPSVSQLNGADRRGEIGAVWRQAVWLALAMGVFLMALIWWSPALLTAFGIAAEVRPEATLFLRALAWGAPALALYFSFRFLSEGIAWTIPTMVFGFGGLLALAPLGYALMFGIGPLPELGAAGLGYATATVLWGQALGFLAYLRFSRRFADLRLFARFDAPHWPPIRGLLALGLPMGVSIFMEGGLFVATALLIGRLGALDVAAHQVALNWASAAFMVPLGIAMATTVRVGHAAGAEDPGGVRWAAAAGYGLVLLAQTASALLLVFGGVWLARLLTDDPAVIALAVTLMVYAAIFQYPDGIQALSSGALRGLKDTRMPMIFTVLAYWGVGLPLGAWFGLHLGGRAPGLWVGLIVGLTAAATLLTLRFWRQVRRM</sequence>
<dbReference type="InterPro" id="IPR050222">
    <property type="entry name" value="MATE_MdtK"/>
</dbReference>
<feature type="transmembrane region" description="Helical" evidence="10">
    <location>
        <begin position="241"/>
        <end position="270"/>
    </location>
</feature>
<evidence type="ECO:0000256" key="2">
    <source>
        <dbReference type="ARBA" id="ARBA00022448"/>
    </source>
</evidence>
<dbReference type="Pfam" id="PF01554">
    <property type="entry name" value="MatE"/>
    <property type="match status" value="2"/>
</dbReference>
<keyword evidence="12" id="KW-1185">Reference proteome</keyword>
<feature type="transmembrane region" description="Helical" evidence="10">
    <location>
        <begin position="324"/>
        <end position="348"/>
    </location>
</feature>
<comment type="caution">
    <text evidence="11">The sequence shown here is derived from an EMBL/GenBank/DDBJ whole genome shotgun (WGS) entry which is preliminary data.</text>
</comment>
<dbReference type="PANTHER" id="PTHR43298:SF2">
    <property type="entry name" value="FMN_FAD EXPORTER YEEO-RELATED"/>
    <property type="match status" value="1"/>
</dbReference>
<dbReference type="GO" id="GO:0015297">
    <property type="term" value="F:antiporter activity"/>
    <property type="evidence" value="ECO:0007669"/>
    <property type="project" value="UniProtKB-KW"/>
</dbReference>
<feature type="transmembrane region" description="Helical" evidence="10">
    <location>
        <begin position="135"/>
        <end position="156"/>
    </location>
</feature>
<dbReference type="GO" id="GO:0042910">
    <property type="term" value="F:xenobiotic transmembrane transporter activity"/>
    <property type="evidence" value="ECO:0007669"/>
    <property type="project" value="InterPro"/>
</dbReference>
<gene>
    <name evidence="11" type="ORF">N789_06580</name>
</gene>
<evidence type="ECO:0000313" key="11">
    <source>
        <dbReference type="EMBL" id="KFN44076.1"/>
    </source>
</evidence>
<dbReference type="PATRIC" id="fig|1121015.4.peg.805"/>
<keyword evidence="5 10" id="KW-0812">Transmembrane</keyword>
<dbReference type="STRING" id="1121015.GCA_000420545_01770"/>
<reference evidence="11 12" key="1">
    <citation type="submission" date="2013-09" db="EMBL/GenBank/DDBJ databases">
        <title>Genome sequencing of Arenimonas oryziterrae.</title>
        <authorList>
            <person name="Chen F."/>
            <person name="Wang G."/>
        </authorList>
    </citation>
    <scope>NUCLEOTIDE SEQUENCE [LARGE SCALE GENOMIC DNA]</scope>
    <source>
        <strain evidence="11 12">YC6267</strain>
    </source>
</reference>
<dbReference type="EMBL" id="AVCI01000003">
    <property type="protein sequence ID" value="KFN44076.1"/>
    <property type="molecule type" value="Genomic_DNA"/>
</dbReference>
<dbReference type="GO" id="GO:0006811">
    <property type="term" value="P:monoatomic ion transport"/>
    <property type="evidence" value="ECO:0007669"/>
    <property type="project" value="UniProtKB-KW"/>
</dbReference>
<dbReference type="PIRSF" id="PIRSF006603">
    <property type="entry name" value="DinF"/>
    <property type="match status" value="1"/>
</dbReference>
<dbReference type="GO" id="GO:0005886">
    <property type="term" value="C:plasma membrane"/>
    <property type="evidence" value="ECO:0007669"/>
    <property type="project" value="UniProtKB-SubCell"/>
</dbReference>
<proteinExistence type="predicted"/>
<keyword evidence="3" id="KW-0050">Antiport</keyword>
<keyword evidence="6 10" id="KW-1133">Transmembrane helix</keyword>
<dbReference type="InterPro" id="IPR002528">
    <property type="entry name" value="MATE_fam"/>
</dbReference>
<dbReference type="RefSeq" id="WP_033397629.1">
    <property type="nucleotide sequence ID" value="NZ_ATVD01000003.1"/>
</dbReference>
<feature type="transmembrane region" description="Helical" evidence="10">
    <location>
        <begin position="168"/>
        <end position="188"/>
    </location>
</feature>
<dbReference type="PANTHER" id="PTHR43298">
    <property type="entry name" value="MULTIDRUG RESISTANCE PROTEIN NORM-RELATED"/>
    <property type="match status" value="1"/>
</dbReference>
<evidence type="ECO:0000256" key="7">
    <source>
        <dbReference type="ARBA" id="ARBA00023065"/>
    </source>
</evidence>
<keyword evidence="4" id="KW-1003">Cell membrane</keyword>
<feature type="transmembrane region" description="Helical" evidence="10">
    <location>
        <begin position="422"/>
        <end position="443"/>
    </location>
</feature>
<evidence type="ECO:0000256" key="9">
    <source>
        <dbReference type="ARBA" id="ARBA00031636"/>
    </source>
</evidence>
<evidence type="ECO:0000256" key="10">
    <source>
        <dbReference type="SAM" id="Phobius"/>
    </source>
</evidence>
<keyword evidence="7" id="KW-0406">Ion transport</keyword>
<feature type="transmembrane region" description="Helical" evidence="10">
    <location>
        <begin position="50"/>
        <end position="73"/>
    </location>
</feature>
<evidence type="ECO:0000313" key="12">
    <source>
        <dbReference type="Proteomes" id="UP000029385"/>
    </source>
</evidence>
<dbReference type="AlphaFoldDB" id="A0A091AXA8"/>
<feature type="transmembrane region" description="Helical" evidence="10">
    <location>
        <begin position="354"/>
        <end position="373"/>
    </location>
</feature>
<evidence type="ECO:0000256" key="5">
    <source>
        <dbReference type="ARBA" id="ARBA00022692"/>
    </source>
</evidence>
<feature type="transmembrane region" description="Helical" evidence="10">
    <location>
        <begin position="94"/>
        <end position="115"/>
    </location>
</feature>
<evidence type="ECO:0000256" key="3">
    <source>
        <dbReference type="ARBA" id="ARBA00022449"/>
    </source>
</evidence>
<dbReference type="InterPro" id="IPR048279">
    <property type="entry name" value="MdtK-like"/>
</dbReference>
<feature type="transmembrane region" description="Helical" evidence="10">
    <location>
        <begin position="282"/>
        <end position="303"/>
    </location>
</feature>
<evidence type="ECO:0000256" key="4">
    <source>
        <dbReference type="ARBA" id="ARBA00022475"/>
    </source>
</evidence>
<feature type="transmembrane region" description="Helical" evidence="10">
    <location>
        <begin position="394"/>
        <end position="416"/>
    </location>
</feature>
<dbReference type="OrthoDB" id="9780160at2"/>
<dbReference type="Proteomes" id="UP000029385">
    <property type="component" value="Unassembled WGS sequence"/>
</dbReference>
<dbReference type="eggNOG" id="COG0534">
    <property type="taxonomic scope" value="Bacteria"/>
</dbReference>
<evidence type="ECO:0000256" key="6">
    <source>
        <dbReference type="ARBA" id="ARBA00022989"/>
    </source>
</evidence>
<name>A0A091AXA8_9GAMM</name>
<keyword evidence="2" id="KW-0813">Transport</keyword>
<accession>A0A091AXA8</accession>
<dbReference type="NCBIfam" id="TIGR00797">
    <property type="entry name" value="matE"/>
    <property type="match status" value="1"/>
</dbReference>
<comment type="subcellular location">
    <subcellularLocation>
        <location evidence="1">Cell inner membrane</location>
        <topology evidence="1">Multi-pass membrane protein</topology>
    </subcellularLocation>
</comment>
<protein>
    <recommendedName>
        <fullName evidence="9">Multidrug-efflux transporter</fullName>
    </recommendedName>
</protein>